<evidence type="ECO:0000256" key="3">
    <source>
        <dbReference type="SAM" id="MobiDB-lite"/>
    </source>
</evidence>
<dbReference type="PANTHER" id="PTHR23113:SF363">
    <property type="entry name" value="PROTEIN SON OF SEVENLESS"/>
    <property type="match status" value="1"/>
</dbReference>
<dbReference type="InterPro" id="IPR023578">
    <property type="entry name" value="Ras_GEF_dom_sf"/>
</dbReference>
<feature type="region of interest" description="Disordered" evidence="3">
    <location>
        <begin position="198"/>
        <end position="220"/>
    </location>
</feature>
<dbReference type="PROSITE" id="PS50212">
    <property type="entry name" value="RASGEF_NTER"/>
    <property type="match status" value="1"/>
</dbReference>
<dbReference type="SUPFAM" id="SSF48366">
    <property type="entry name" value="Ras GEF"/>
    <property type="match status" value="1"/>
</dbReference>
<feature type="compositionally biased region" description="Low complexity" evidence="3">
    <location>
        <begin position="312"/>
        <end position="326"/>
    </location>
</feature>
<dbReference type="InterPro" id="IPR008937">
    <property type="entry name" value="Ras-like_GEF"/>
</dbReference>
<feature type="compositionally biased region" description="Low complexity" evidence="3">
    <location>
        <begin position="379"/>
        <end position="393"/>
    </location>
</feature>
<feature type="compositionally biased region" description="Low complexity" evidence="3">
    <location>
        <begin position="525"/>
        <end position="545"/>
    </location>
</feature>
<keyword evidence="7" id="KW-1185">Reference proteome</keyword>
<dbReference type="Gene3D" id="1.20.870.10">
    <property type="entry name" value="Son of sevenless (SoS) protein Chain: S domain 1"/>
    <property type="match status" value="1"/>
</dbReference>
<evidence type="ECO:0000256" key="1">
    <source>
        <dbReference type="ARBA" id="ARBA00022658"/>
    </source>
</evidence>
<feature type="compositionally biased region" description="Acidic residues" evidence="3">
    <location>
        <begin position="272"/>
        <end position="285"/>
    </location>
</feature>
<feature type="compositionally biased region" description="Low complexity" evidence="3">
    <location>
        <begin position="286"/>
        <end position="296"/>
    </location>
</feature>
<evidence type="ECO:0000256" key="2">
    <source>
        <dbReference type="PROSITE-ProRule" id="PRU00168"/>
    </source>
</evidence>
<feature type="region of interest" description="Disordered" evidence="3">
    <location>
        <begin position="559"/>
        <end position="592"/>
    </location>
</feature>
<dbReference type="SMART" id="SM00147">
    <property type="entry name" value="RasGEF"/>
    <property type="match status" value="1"/>
</dbReference>
<feature type="compositionally biased region" description="Low complexity" evidence="3">
    <location>
        <begin position="201"/>
        <end position="211"/>
    </location>
</feature>
<feature type="region of interest" description="Disordered" evidence="3">
    <location>
        <begin position="312"/>
        <end position="332"/>
    </location>
</feature>
<name>A0ABP9Z189_9FUNG</name>
<dbReference type="Pfam" id="PF00618">
    <property type="entry name" value="RasGEF_N"/>
    <property type="match status" value="1"/>
</dbReference>
<dbReference type="InterPro" id="IPR001895">
    <property type="entry name" value="RASGEF_cat_dom"/>
</dbReference>
<dbReference type="Gene3D" id="1.10.840.10">
    <property type="entry name" value="Ras guanine-nucleotide exchange factors catalytic domain"/>
    <property type="match status" value="1"/>
</dbReference>
<feature type="region of interest" description="Disordered" evidence="3">
    <location>
        <begin position="239"/>
        <end position="258"/>
    </location>
</feature>
<evidence type="ECO:0000259" key="5">
    <source>
        <dbReference type="PROSITE" id="PS50212"/>
    </source>
</evidence>
<dbReference type="PROSITE" id="PS50009">
    <property type="entry name" value="RASGEF_CAT"/>
    <property type="match status" value="1"/>
</dbReference>
<organism evidence="6 7">
    <name type="scientific">Mucor flavus</name>
    <dbReference type="NCBI Taxonomy" id="439312"/>
    <lineage>
        <taxon>Eukaryota</taxon>
        <taxon>Fungi</taxon>
        <taxon>Fungi incertae sedis</taxon>
        <taxon>Mucoromycota</taxon>
        <taxon>Mucoromycotina</taxon>
        <taxon>Mucoromycetes</taxon>
        <taxon>Mucorales</taxon>
        <taxon>Mucorineae</taxon>
        <taxon>Mucoraceae</taxon>
        <taxon>Mucor</taxon>
    </lineage>
</organism>
<dbReference type="PANTHER" id="PTHR23113">
    <property type="entry name" value="GUANINE NUCLEOTIDE EXCHANGE FACTOR"/>
    <property type="match status" value="1"/>
</dbReference>
<reference evidence="6 7" key="1">
    <citation type="submission" date="2024-04" db="EMBL/GenBank/DDBJ databases">
        <title>genome sequences of Mucor flavus KT1a and Helicostylum pulchrum KT1b strains isolated from the surface of a dry-aged beef.</title>
        <authorList>
            <person name="Toyotome T."/>
            <person name="Hosono M."/>
            <person name="Torimaru M."/>
            <person name="Fukuda K."/>
            <person name="Mikami N."/>
        </authorList>
    </citation>
    <scope>NUCLEOTIDE SEQUENCE [LARGE SCALE GENOMIC DNA]</scope>
    <source>
        <strain evidence="6 7">KT1a</strain>
    </source>
</reference>
<feature type="compositionally biased region" description="Low complexity" evidence="3">
    <location>
        <begin position="483"/>
        <end position="498"/>
    </location>
</feature>
<feature type="compositionally biased region" description="Basic and acidic residues" evidence="3">
    <location>
        <begin position="245"/>
        <end position="254"/>
    </location>
</feature>
<evidence type="ECO:0000259" key="4">
    <source>
        <dbReference type="PROSITE" id="PS50009"/>
    </source>
</evidence>
<dbReference type="EMBL" id="BAABUK010000014">
    <property type="protein sequence ID" value="GAA5812873.1"/>
    <property type="molecule type" value="Genomic_DNA"/>
</dbReference>
<gene>
    <name evidence="6" type="ORF">MFLAVUS_006332</name>
</gene>
<feature type="compositionally biased region" description="Low complexity" evidence="3">
    <location>
        <begin position="694"/>
        <end position="703"/>
    </location>
</feature>
<feature type="region of interest" description="Disordered" evidence="3">
    <location>
        <begin position="379"/>
        <end position="400"/>
    </location>
</feature>
<feature type="region of interest" description="Disordered" evidence="3">
    <location>
        <begin position="524"/>
        <end position="545"/>
    </location>
</feature>
<feature type="compositionally biased region" description="Pro residues" evidence="3">
    <location>
        <begin position="660"/>
        <end position="676"/>
    </location>
</feature>
<feature type="region of interest" description="Disordered" evidence="3">
    <location>
        <begin position="449"/>
        <end position="506"/>
    </location>
</feature>
<feature type="region of interest" description="Disordered" evidence="3">
    <location>
        <begin position="272"/>
        <end position="300"/>
    </location>
</feature>
<protein>
    <submittedName>
        <fullName evidence="6">Uncharacterized protein</fullName>
    </submittedName>
</protein>
<feature type="domain" description="Ras-GEF" evidence="4">
    <location>
        <begin position="991"/>
        <end position="1223"/>
    </location>
</feature>
<dbReference type="Pfam" id="PF00617">
    <property type="entry name" value="RasGEF"/>
    <property type="match status" value="1"/>
</dbReference>
<sequence>MEDTACVILNKLKLVDPTTTTTTFCSAYQQSAEIRQLWISVGSSIHTILTITSTTFSINPLDASSQIISVLSASTLLSSIIHAIITTQKRLNKSDENIESIIKKEMQVILYHIQILKQNLNHSTVRESAQEAIIHHTDILVDSLVAFSLSPLNNAQFQLHPYKVSPSTSFPRRHSQPSSFTRNNSSDELMTKTLSHHQYDSNNSLNSNASSSREKSDTVGKKFMRSINSLKSRPAFQMTLLPNRHSIEPSTDHPPKKKRAFYDQRASQIISEVEEDPDNSDDNCWDNDSTSSSNSNALLQAKPTTLRFVLNSNNKRQQQQQPSSKRSSTRGIKDLFQFAPKDDLRKKRESLGSLFNSNTKNKQSITKDVEGMMQGYAYSSSASTSTSSAESTTKYMKTSEKTEINRHYLISPSSKQTNILWSVEEDQHLVDQEEDEDDDEEEGYHIHDSAISSMEEDTYHPGSVTIRKKNSRKRRSNGSLIVPSSLAPPTLLSSTPMTRNNSPLPPLPTVENFLTIMDAPASPDSSYFSARSTSSSSSSQSTLNSISLDDVTDNLAKVQISSSRGPSQSDEKPDAYAMQVDSPPTPPPKDCLSAVDRMDIERKWTDPHSISNNKQPKRTNSLVSKRNSATEMRITTTDVMKNAKHPPPKSADANLSQMRPPIPPRTSSMPLPPTPPKSAGVVPPLPAGAKKKASAYSRRSSTKTLDESTTWSALLGSTSNKKDELMKRAKLGRSLGTATSPSKKIKKSDSSKLLKVTENGSIVLFFEMIEGRLQAIAGTKSKLFERLADETAQDEEYVDIYLMSHAHFISSLELLNLLINRFHLEPSPGEDEYFKKWQFSIQTKVLNVIEQWILFYYQDFKYNEALEKRLNAFLYYDPLLLGIQFKQQLEKIRSSLKYQITQFSDRQHQMIRLLANSSQIQGNHSHSNFNFHFPFVNSNHTPPLPPVHFTNSPRRPSNGLFNLTSLSTPPDSPCVSYANTTGLYTSFASLESKDMARYLTLADYYLFKSIQAHGLLNNQKMKRELDVDYVDLMTKRANMLSHWVVHEICSISYFKPKRALLKKFIEIAKLCLELNNFHTCMVITMGLSSAPKLKDVWESLSNRDMNTFASLQKLLDVSLNMRHYRQKIQLVKSPSVPFLPVVLKDQTFYNENSTFSIHHPELINFSKFRSIRQFVEKMKLMTHEPYWFANDLTRYPFFPTSNNPSTVTHNGQLDRIGDWLESRLAKVEDCYLHCDLLLNM</sequence>
<dbReference type="InterPro" id="IPR036964">
    <property type="entry name" value="RASGEF_cat_dom_sf"/>
</dbReference>
<dbReference type="InterPro" id="IPR000651">
    <property type="entry name" value="Ras-like_Gua-exchang_fac_N"/>
</dbReference>
<proteinExistence type="predicted"/>
<feature type="compositionally biased region" description="Polar residues" evidence="3">
    <location>
        <begin position="608"/>
        <end position="639"/>
    </location>
</feature>
<feature type="region of interest" description="Disordered" evidence="3">
    <location>
        <begin position="165"/>
        <end position="185"/>
    </location>
</feature>
<feature type="compositionally biased region" description="Basic residues" evidence="3">
    <location>
        <begin position="466"/>
        <end position="476"/>
    </location>
</feature>
<dbReference type="SMART" id="SM00229">
    <property type="entry name" value="RasGEFN"/>
    <property type="match status" value="1"/>
</dbReference>
<accession>A0ABP9Z189</accession>
<comment type="caution">
    <text evidence="6">The sequence shown here is derived from an EMBL/GenBank/DDBJ whole genome shotgun (WGS) entry which is preliminary data.</text>
</comment>
<evidence type="ECO:0000313" key="6">
    <source>
        <dbReference type="EMBL" id="GAA5812873.1"/>
    </source>
</evidence>
<feature type="compositionally biased region" description="Polar residues" evidence="3">
    <location>
        <begin position="559"/>
        <end position="568"/>
    </location>
</feature>
<feature type="domain" description="N-terminal Ras-GEF" evidence="5">
    <location>
        <begin position="771"/>
        <end position="897"/>
    </location>
</feature>
<feature type="region of interest" description="Disordered" evidence="3">
    <location>
        <begin position="604"/>
        <end position="703"/>
    </location>
</feature>
<keyword evidence="1 2" id="KW-0344">Guanine-nucleotide releasing factor</keyword>
<dbReference type="CDD" id="cd06224">
    <property type="entry name" value="REM"/>
    <property type="match status" value="1"/>
</dbReference>
<dbReference type="Proteomes" id="UP001473302">
    <property type="component" value="Unassembled WGS sequence"/>
</dbReference>
<evidence type="ECO:0000313" key="7">
    <source>
        <dbReference type="Proteomes" id="UP001473302"/>
    </source>
</evidence>